<sequence>MSTSEATHNSLAASPWVRRWAANLKPGSTVLDVACGTGRHARFLAELGHSVTGVDRDAAALKGLEGVPGITELVLADIEAGPWPFEGRQFDCVLVTNYLWRELLPKIVAAVAPGGTLIYETFAQGNQSFGKPSNPDFLLRPRELLTAATGLRVLAYEDGFLPSPERFVQRIAAMQDQGAQSGTAPDFARYLLA</sequence>
<dbReference type="CDD" id="cd02440">
    <property type="entry name" value="AdoMet_MTases"/>
    <property type="match status" value="1"/>
</dbReference>
<keyword evidence="3" id="KW-0949">S-adenosyl-L-methionine</keyword>
<reference evidence="5 6" key="1">
    <citation type="submission" date="2019-03" db="EMBL/GenBank/DDBJ databases">
        <title>Genomic Encyclopedia of Type Strains, Phase IV (KMG-IV): sequencing the most valuable type-strain genomes for metagenomic binning, comparative biology and taxonomic classification.</title>
        <authorList>
            <person name="Goeker M."/>
        </authorList>
    </citation>
    <scope>NUCLEOTIDE SEQUENCE [LARGE SCALE GENOMIC DNA]</scope>
    <source>
        <strain evidence="5 6">DSM 16998</strain>
    </source>
</reference>
<evidence type="ECO:0000256" key="1">
    <source>
        <dbReference type="ARBA" id="ARBA00022603"/>
    </source>
</evidence>
<evidence type="ECO:0000256" key="2">
    <source>
        <dbReference type="ARBA" id="ARBA00022679"/>
    </source>
</evidence>
<keyword evidence="2 5" id="KW-0808">Transferase</keyword>
<evidence type="ECO:0000259" key="4">
    <source>
        <dbReference type="Pfam" id="PF13649"/>
    </source>
</evidence>
<evidence type="ECO:0000313" key="5">
    <source>
        <dbReference type="EMBL" id="TDP74159.1"/>
    </source>
</evidence>
<dbReference type="InterPro" id="IPR041698">
    <property type="entry name" value="Methyltransf_25"/>
</dbReference>
<dbReference type="SUPFAM" id="SSF53335">
    <property type="entry name" value="S-adenosyl-L-methionine-dependent methyltransferases"/>
    <property type="match status" value="1"/>
</dbReference>
<dbReference type="PANTHER" id="PTHR43464">
    <property type="entry name" value="METHYLTRANSFERASE"/>
    <property type="match status" value="1"/>
</dbReference>
<comment type="caution">
    <text evidence="5">The sequence shown here is derived from an EMBL/GenBank/DDBJ whole genome shotgun (WGS) entry which is preliminary data.</text>
</comment>
<feature type="domain" description="Methyltransferase" evidence="4">
    <location>
        <begin position="30"/>
        <end position="115"/>
    </location>
</feature>
<dbReference type="InterPro" id="IPR029063">
    <property type="entry name" value="SAM-dependent_MTases_sf"/>
</dbReference>
<keyword evidence="6" id="KW-1185">Reference proteome</keyword>
<dbReference type="PANTHER" id="PTHR43464:SF19">
    <property type="entry name" value="UBIQUINONE BIOSYNTHESIS O-METHYLTRANSFERASE, MITOCHONDRIAL"/>
    <property type="match status" value="1"/>
</dbReference>
<name>A0A4R6QTH5_9BURK</name>
<accession>A0A4R6QTH5</accession>
<dbReference type="Gene3D" id="3.40.50.150">
    <property type="entry name" value="Vaccinia Virus protein VP39"/>
    <property type="match status" value="1"/>
</dbReference>
<dbReference type="Proteomes" id="UP000295361">
    <property type="component" value="Unassembled WGS sequence"/>
</dbReference>
<gene>
    <name evidence="5" type="ORF">DES47_101211</name>
</gene>
<proteinExistence type="predicted"/>
<dbReference type="Pfam" id="PF13649">
    <property type="entry name" value="Methyltransf_25"/>
    <property type="match status" value="1"/>
</dbReference>
<evidence type="ECO:0000313" key="6">
    <source>
        <dbReference type="Proteomes" id="UP000295361"/>
    </source>
</evidence>
<keyword evidence="1 5" id="KW-0489">Methyltransferase</keyword>
<evidence type="ECO:0000256" key="3">
    <source>
        <dbReference type="ARBA" id="ARBA00022691"/>
    </source>
</evidence>
<dbReference type="EMBL" id="SNXS01000001">
    <property type="protein sequence ID" value="TDP74159.1"/>
    <property type="molecule type" value="Genomic_DNA"/>
</dbReference>
<dbReference type="RefSeq" id="WP_208114876.1">
    <property type="nucleotide sequence ID" value="NZ_SNXS01000001.1"/>
</dbReference>
<dbReference type="GO" id="GO:0008168">
    <property type="term" value="F:methyltransferase activity"/>
    <property type="evidence" value="ECO:0007669"/>
    <property type="project" value="UniProtKB-KW"/>
</dbReference>
<organism evidence="5 6">
    <name type="scientific">Roseateles toxinivorans</name>
    <dbReference type="NCBI Taxonomy" id="270368"/>
    <lineage>
        <taxon>Bacteria</taxon>
        <taxon>Pseudomonadati</taxon>
        <taxon>Pseudomonadota</taxon>
        <taxon>Betaproteobacteria</taxon>
        <taxon>Burkholderiales</taxon>
        <taxon>Sphaerotilaceae</taxon>
        <taxon>Roseateles</taxon>
    </lineage>
</organism>
<dbReference type="AlphaFoldDB" id="A0A4R6QTH5"/>
<dbReference type="GO" id="GO:0032259">
    <property type="term" value="P:methylation"/>
    <property type="evidence" value="ECO:0007669"/>
    <property type="project" value="UniProtKB-KW"/>
</dbReference>
<dbReference type="InParanoid" id="A0A4R6QTH5"/>
<protein>
    <submittedName>
        <fullName evidence="5">Methyltransferase family protein</fullName>
    </submittedName>
</protein>